<evidence type="ECO:0000313" key="3">
    <source>
        <dbReference type="Proteomes" id="UP001178507"/>
    </source>
</evidence>
<dbReference type="AlphaFoldDB" id="A0AA36HQK7"/>
<feature type="region of interest" description="Disordered" evidence="1">
    <location>
        <begin position="20"/>
        <end position="130"/>
    </location>
</feature>
<proteinExistence type="predicted"/>
<comment type="caution">
    <text evidence="2">The sequence shown here is derived from an EMBL/GenBank/DDBJ whole genome shotgun (WGS) entry which is preliminary data.</text>
</comment>
<keyword evidence="3" id="KW-1185">Reference proteome</keyword>
<feature type="non-terminal residue" evidence="2">
    <location>
        <position position="159"/>
    </location>
</feature>
<protein>
    <submittedName>
        <fullName evidence="2">Uncharacterized protein</fullName>
    </submittedName>
</protein>
<sequence>AVGREARALHCSAVVAQAVASDLSEDPEDMDENLKETARLTTASMPPDHPLASLVRQNLGAKSDPRSTKRALREVTKKTVSNMPLTPPATAGEERKEKPPSKESVPETPPNSRKRLEDSLSKKRGPEDKDVFKQYLRDREMARVAHLLALSGLSAVGSK</sequence>
<name>A0AA36HQK7_9DINO</name>
<evidence type="ECO:0000256" key="1">
    <source>
        <dbReference type="SAM" id="MobiDB-lite"/>
    </source>
</evidence>
<dbReference type="EMBL" id="CAUJNA010000136">
    <property type="protein sequence ID" value="CAJ1372483.1"/>
    <property type="molecule type" value="Genomic_DNA"/>
</dbReference>
<gene>
    <name evidence="2" type="ORF">EVOR1521_LOCUS2558</name>
</gene>
<reference evidence="2" key="1">
    <citation type="submission" date="2023-08" db="EMBL/GenBank/DDBJ databases">
        <authorList>
            <person name="Chen Y."/>
            <person name="Shah S."/>
            <person name="Dougan E. K."/>
            <person name="Thang M."/>
            <person name="Chan C."/>
        </authorList>
    </citation>
    <scope>NUCLEOTIDE SEQUENCE</scope>
</reference>
<organism evidence="2 3">
    <name type="scientific">Effrenium voratum</name>
    <dbReference type="NCBI Taxonomy" id="2562239"/>
    <lineage>
        <taxon>Eukaryota</taxon>
        <taxon>Sar</taxon>
        <taxon>Alveolata</taxon>
        <taxon>Dinophyceae</taxon>
        <taxon>Suessiales</taxon>
        <taxon>Symbiodiniaceae</taxon>
        <taxon>Effrenium</taxon>
    </lineage>
</organism>
<feature type="compositionally biased region" description="Basic and acidic residues" evidence="1">
    <location>
        <begin position="114"/>
        <end position="130"/>
    </location>
</feature>
<feature type="compositionally biased region" description="Basic and acidic residues" evidence="1">
    <location>
        <begin position="92"/>
        <end position="105"/>
    </location>
</feature>
<accession>A0AA36HQK7</accession>
<evidence type="ECO:0000313" key="2">
    <source>
        <dbReference type="EMBL" id="CAJ1372483.1"/>
    </source>
</evidence>
<dbReference type="Proteomes" id="UP001178507">
    <property type="component" value="Unassembled WGS sequence"/>
</dbReference>
<feature type="compositionally biased region" description="Basic and acidic residues" evidence="1">
    <location>
        <begin position="63"/>
        <end position="77"/>
    </location>
</feature>